<organism evidence="9 10">
    <name type="scientific">Formivibrio citricus</name>
    <dbReference type="NCBI Taxonomy" id="83765"/>
    <lineage>
        <taxon>Bacteria</taxon>
        <taxon>Pseudomonadati</taxon>
        <taxon>Pseudomonadota</taxon>
        <taxon>Betaproteobacteria</taxon>
        <taxon>Neisseriales</taxon>
        <taxon>Chitinibacteraceae</taxon>
        <taxon>Formivibrio</taxon>
    </lineage>
</organism>
<dbReference type="GO" id="GO:0006782">
    <property type="term" value="P:protoporphyrinogen IX biosynthetic process"/>
    <property type="evidence" value="ECO:0007669"/>
    <property type="project" value="UniProtKB-UniRule"/>
</dbReference>
<comment type="subcellular location">
    <subcellularLocation>
        <location evidence="7">Cell membrane</location>
        <topology evidence="7">Peripheral membrane protein</topology>
    </subcellularLocation>
</comment>
<dbReference type="OrthoDB" id="9795729at2"/>
<name>A0A1I4WDY1_9NEIS</name>
<evidence type="ECO:0000256" key="3">
    <source>
        <dbReference type="ARBA" id="ARBA00022741"/>
    </source>
</evidence>
<dbReference type="RefSeq" id="WP_091191155.1">
    <property type="nucleotide sequence ID" value="NZ_FOVE01000003.1"/>
</dbReference>
<proteinExistence type="inferred from homology"/>
<keyword evidence="5" id="KW-0472">Membrane</keyword>
<evidence type="ECO:0000256" key="4">
    <source>
        <dbReference type="ARBA" id="ARBA00023002"/>
    </source>
</evidence>
<dbReference type="UniPathway" id="UPA00251">
    <property type="reaction ID" value="UER00324"/>
</dbReference>
<evidence type="ECO:0000313" key="9">
    <source>
        <dbReference type="EMBL" id="SFN11971.1"/>
    </source>
</evidence>
<comment type="similarity">
    <text evidence="7">Belongs to the HemG family.</text>
</comment>
<keyword evidence="10" id="KW-1185">Reference proteome</keyword>
<dbReference type="HAMAP" id="MF_00853">
    <property type="entry name" value="HemG"/>
    <property type="match status" value="1"/>
</dbReference>
<dbReference type="GO" id="GO:0010181">
    <property type="term" value="F:FMN binding"/>
    <property type="evidence" value="ECO:0007669"/>
    <property type="project" value="UniProtKB-UniRule"/>
</dbReference>
<evidence type="ECO:0000256" key="6">
    <source>
        <dbReference type="ARBA" id="ARBA00023244"/>
    </source>
</evidence>
<dbReference type="EC" id="1.3.5.3" evidence="7"/>
<gene>
    <name evidence="7" type="primary">hemG</name>
    <name evidence="9" type="ORF">SAMN05660284_00571</name>
</gene>
<evidence type="ECO:0000259" key="8">
    <source>
        <dbReference type="PROSITE" id="PS50902"/>
    </source>
</evidence>
<dbReference type="Pfam" id="PF12724">
    <property type="entry name" value="Flavodoxin_5"/>
    <property type="match status" value="1"/>
</dbReference>
<keyword evidence="3 7" id="KW-0547">Nucleotide-binding</keyword>
<dbReference type="GO" id="GO:0004729">
    <property type="term" value="F:oxygen-dependent protoporphyrinogen oxidase activity"/>
    <property type="evidence" value="ECO:0007669"/>
    <property type="project" value="InterPro"/>
</dbReference>
<comment type="cofactor">
    <cofactor evidence="7">
        <name>FMN</name>
        <dbReference type="ChEBI" id="CHEBI:58210"/>
    </cofactor>
    <text evidence="7">Binds 1 FMN non-covalently per subunit.</text>
</comment>
<dbReference type="GO" id="GO:0005886">
    <property type="term" value="C:plasma membrane"/>
    <property type="evidence" value="ECO:0007669"/>
    <property type="project" value="UniProtKB-SubCell"/>
</dbReference>
<dbReference type="PROSITE" id="PS50902">
    <property type="entry name" value="FLAVODOXIN_LIKE"/>
    <property type="match status" value="1"/>
</dbReference>
<dbReference type="AlphaFoldDB" id="A0A1I4WDY1"/>
<dbReference type="InterPro" id="IPR052200">
    <property type="entry name" value="Protoporphyrinogen_IX_DH"/>
</dbReference>
<comment type="function">
    <text evidence="7">Catalyzes the 6-electron oxidation of protoporphyrinogen IX to form protoporphyrin IX; under anaerobic conditions uses menaquinone as an electron acceptor, under aerobic conditions uses ubiquinone as an electron acceptor.</text>
</comment>
<comment type="catalytic activity">
    <reaction evidence="7">
        <text>protoporphyrinogen IX + 3 a menaquinone = protoporphyrin IX + 3 a menaquinol</text>
        <dbReference type="Rhea" id="RHEA:27409"/>
        <dbReference type="Rhea" id="RHEA-COMP:9537"/>
        <dbReference type="Rhea" id="RHEA-COMP:9539"/>
        <dbReference type="ChEBI" id="CHEBI:16374"/>
        <dbReference type="ChEBI" id="CHEBI:18151"/>
        <dbReference type="ChEBI" id="CHEBI:57306"/>
        <dbReference type="ChEBI" id="CHEBI:57307"/>
        <dbReference type="EC" id="1.3.5.3"/>
    </reaction>
</comment>
<dbReference type="InterPro" id="IPR029039">
    <property type="entry name" value="Flavoprotein-like_sf"/>
</dbReference>
<keyword evidence="7" id="KW-1003">Cell membrane</keyword>
<evidence type="ECO:0000256" key="2">
    <source>
        <dbReference type="ARBA" id="ARBA00022643"/>
    </source>
</evidence>
<keyword evidence="6 7" id="KW-0627">Porphyrin biosynthesis</keyword>
<dbReference type="PANTHER" id="PTHR38030:SF2">
    <property type="entry name" value="PROTOPORPHYRINOGEN IX DEHYDROGENASE [QUINONE]"/>
    <property type="match status" value="1"/>
</dbReference>
<dbReference type="EMBL" id="FOVE01000003">
    <property type="protein sequence ID" value="SFN11971.1"/>
    <property type="molecule type" value="Genomic_DNA"/>
</dbReference>
<dbReference type="STRING" id="83765.SAMN05660284_00571"/>
<dbReference type="Gene3D" id="3.40.50.360">
    <property type="match status" value="1"/>
</dbReference>
<keyword evidence="2 7" id="KW-0288">FMN</keyword>
<dbReference type="InterPro" id="IPR008254">
    <property type="entry name" value="Flavodoxin/NO_synth"/>
</dbReference>
<keyword evidence="4 7" id="KW-0560">Oxidoreductase</keyword>
<dbReference type="GO" id="GO:0070819">
    <property type="term" value="F:menaquinone-dependent protoporphyrinogen oxidase activity"/>
    <property type="evidence" value="ECO:0007669"/>
    <property type="project" value="UniProtKB-UniRule"/>
</dbReference>
<comment type="catalytic activity">
    <reaction evidence="7">
        <text>protoporphyrinogen IX + 3 a ubiquinone = protoporphyrin IX + 3 a ubiquinol</text>
        <dbReference type="Rhea" id="RHEA:63936"/>
        <dbReference type="Rhea" id="RHEA-COMP:9565"/>
        <dbReference type="Rhea" id="RHEA-COMP:9566"/>
        <dbReference type="ChEBI" id="CHEBI:16389"/>
        <dbReference type="ChEBI" id="CHEBI:17976"/>
        <dbReference type="ChEBI" id="CHEBI:57306"/>
        <dbReference type="ChEBI" id="CHEBI:57307"/>
    </reaction>
</comment>
<evidence type="ECO:0000256" key="1">
    <source>
        <dbReference type="ARBA" id="ARBA00022630"/>
    </source>
</evidence>
<evidence type="ECO:0000313" key="10">
    <source>
        <dbReference type="Proteomes" id="UP000242869"/>
    </source>
</evidence>
<dbReference type="NCBIfam" id="NF008316">
    <property type="entry name" value="PRK11104.1"/>
    <property type="match status" value="1"/>
</dbReference>
<reference evidence="10" key="1">
    <citation type="submission" date="2016-10" db="EMBL/GenBank/DDBJ databases">
        <authorList>
            <person name="Varghese N."/>
            <person name="Submissions S."/>
        </authorList>
    </citation>
    <scope>NUCLEOTIDE SEQUENCE [LARGE SCALE GENOMIC DNA]</scope>
    <source>
        <strain evidence="10">DSM 6150</strain>
    </source>
</reference>
<protein>
    <recommendedName>
        <fullName evidence="7">Protoporphyrinogen IX dehydrogenase [quinone]</fullName>
        <ecNumber evidence="7">1.3.5.3</ecNumber>
    </recommendedName>
    <alternativeName>
        <fullName evidence="7">Protoporphyrinogen IX dehydrogenase [menaquinone]</fullName>
    </alternativeName>
    <alternativeName>
        <fullName evidence="7">Protoporphyrinogen IX dehydrogenase [ubiquinone]</fullName>
    </alternativeName>
    <alternativeName>
        <fullName evidence="7">Protoporphyrinogen oxidase</fullName>
        <shortName evidence="7">PPO</shortName>
    </alternativeName>
</protein>
<dbReference type="InterPro" id="IPR044264">
    <property type="entry name" value="HemG"/>
</dbReference>
<accession>A0A1I4WDY1</accession>
<evidence type="ECO:0000256" key="5">
    <source>
        <dbReference type="ARBA" id="ARBA00023136"/>
    </source>
</evidence>
<feature type="domain" description="Flavodoxin-like" evidence="8">
    <location>
        <begin position="4"/>
        <end position="174"/>
    </location>
</feature>
<sequence>MTDVLFLYSTREGQTYRICECMAEEVKGHGRTAVSLSLDDPQAAQALLQSRCVVMGASIHYGHLPANLYAFIEAHRSELESRPNAFFCVNLTARKPGKNTPEGSAYMRRFLKMTAWRPQKLAVFPGALLYTRYTWYDRLVIRFIMWITGGPTDPARDVEFTDWDEIRRFARSLF</sequence>
<dbReference type="InterPro" id="IPR026816">
    <property type="entry name" value="Flavodoxin_dom"/>
</dbReference>
<dbReference type="SUPFAM" id="SSF52218">
    <property type="entry name" value="Flavoproteins"/>
    <property type="match status" value="1"/>
</dbReference>
<keyword evidence="1 7" id="KW-0285">Flavoprotein</keyword>
<comment type="catalytic activity">
    <reaction evidence="7">
        <text>protoporphyrinogen IX + 3 a quinone = protoporphyrin IX + 3 a quinol</text>
        <dbReference type="Rhea" id="RHEA:65032"/>
        <dbReference type="ChEBI" id="CHEBI:24646"/>
        <dbReference type="ChEBI" id="CHEBI:57306"/>
        <dbReference type="ChEBI" id="CHEBI:57307"/>
        <dbReference type="ChEBI" id="CHEBI:132124"/>
        <dbReference type="EC" id="1.3.5.3"/>
    </reaction>
</comment>
<dbReference type="PANTHER" id="PTHR38030">
    <property type="entry name" value="PROTOPORPHYRINOGEN IX DEHYDROGENASE [MENAQUINONE]"/>
    <property type="match status" value="1"/>
</dbReference>
<dbReference type="Proteomes" id="UP000242869">
    <property type="component" value="Unassembled WGS sequence"/>
</dbReference>
<evidence type="ECO:0000256" key="7">
    <source>
        <dbReference type="HAMAP-Rule" id="MF_00853"/>
    </source>
</evidence>
<comment type="pathway">
    <text evidence="7">Porphyrin-containing compound metabolism; protoporphyrin-IX biosynthesis; protoporphyrin-IX from protoporphyrinogen-IX: step 1/1.</text>
</comment>